<organism evidence="3 4">
    <name type="scientific">Dovyalis caffra</name>
    <dbReference type="NCBI Taxonomy" id="77055"/>
    <lineage>
        <taxon>Eukaryota</taxon>
        <taxon>Viridiplantae</taxon>
        <taxon>Streptophyta</taxon>
        <taxon>Embryophyta</taxon>
        <taxon>Tracheophyta</taxon>
        <taxon>Spermatophyta</taxon>
        <taxon>Magnoliopsida</taxon>
        <taxon>eudicotyledons</taxon>
        <taxon>Gunneridae</taxon>
        <taxon>Pentapetalae</taxon>
        <taxon>rosids</taxon>
        <taxon>fabids</taxon>
        <taxon>Malpighiales</taxon>
        <taxon>Salicaceae</taxon>
        <taxon>Flacourtieae</taxon>
        <taxon>Dovyalis</taxon>
    </lineage>
</organism>
<proteinExistence type="predicted"/>
<evidence type="ECO:0000259" key="2">
    <source>
        <dbReference type="Pfam" id="PF25370"/>
    </source>
</evidence>
<feature type="compositionally biased region" description="Basic and acidic residues" evidence="1">
    <location>
        <begin position="32"/>
        <end position="52"/>
    </location>
</feature>
<reference evidence="3 4" key="1">
    <citation type="submission" date="2024-01" db="EMBL/GenBank/DDBJ databases">
        <authorList>
            <person name="Waweru B."/>
        </authorList>
    </citation>
    <scope>NUCLEOTIDE SEQUENCE [LARGE SCALE GENOMIC DNA]</scope>
</reference>
<dbReference type="Proteomes" id="UP001314170">
    <property type="component" value="Unassembled WGS sequence"/>
</dbReference>
<name>A0AAV1RYI7_9ROSI</name>
<dbReference type="AlphaFoldDB" id="A0AAV1RYI7"/>
<feature type="region of interest" description="Disordered" evidence="1">
    <location>
        <begin position="285"/>
        <end position="313"/>
    </location>
</feature>
<dbReference type="EMBL" id="CAWUPB010001160">
    <property type="protein sequence ID" value="CAK7342582.1"/>
    <property type="molecule type" value="Genomic_DNA"/>
</dbReference>
<feature type="compositionally biased region" description="Basic and acidic residues" evidence="1">
    <location>
        <begin position="166"/>
        <end position="175"/>
    </location>
</feature>
<keyword evidence="4" id="KW-1185">Reference proteome</keyword>
<comment type="caution">
    <text evidence="3">The sequence shown here is derived from an EMBL/GenBank/DDBJ whole genome shotgun (WGS) entry which is preliminary data.</text>
</comment>
<dbReference type="Pfam" id="PF25370">
    <property type="entry name" value="HTH_74"/>
    <property type="match status" value="1"/>
</dbReference>
<feature type="region of interest" description="Disordered" evidence="1">
    <location>
        <begin position="21"/>
        <end position="59"/>
    </location>
</feature>
<feature type="compositionally biased region" description="Low complexity" evidence="1">
    <location>
        <begin position="131"/>
        <end position="152"/>
    </location>
</feature>
<dbReference type="PANTHER" id="PTHR34799">
    <property type="entry name" value="OS07G0656300 PROTEIN"/>
    <property type="match status" value="1"/>
</dbReference>
<accession>A0AAV1RYI7</accession>
<feature type="region of interest" description="Disordered" evidence="1">
    <location>
        <begin position="107"/>
        <end position="186"/>
    </location>
</feature>
<gene>
    <name evidence="3" type="ORF">DCAF_LOCUS16867</name>
</gene>
<evidence type="ECO:0000313" key="3">
    <source>
        <dbReference type="EMBL" id="CAK7342582.1"/>
    </source>
</evidence>
<evidence type="ECO:0000256" key="1">
    <source>
        <dbReference type="SAM" id="MobiDB-lite"/>
    </source>
</evidence>
<protein>
    <recommendedName>
        <fullName evidence="2">HTH three-helical bundle domain-containing protein</fullName>
    </recommendedName>
</protein>
<evidence type="ECO:0000313" key="4">
    <source>
        <dbReference type="Proteomes" id="UP001314170"/>
    </source>
</evidence>
<feature type="domain" description="HTH three-helical bundle" evidence="2">
    <location>
        <begin position="188"/>
        <end position="228"/>
    </location>
</feature>
<dbReference type="InterPro" id="IPR057523">
    <property type="entry name" value="HTH_74"/>
</dbReference>
<sequence length="340" mass="37292">MLRFPSPVECTVASALLLLSNTTPLSPPPLKLRVDGEEKKKSAKERSDRTSSSEEESLSLVSSGSKSCFSSLTSDGSSFKEIRGRKLRSVAVVSRCHEMKLKVARKKRSKVDWSSGHQKSVMLSPPEEEAAASTESGSCLSSTSSAASSPRSHFMERNGLMILKPARHDREEPKRTRSGSGSGSVSVSRYLSSRAEAILKLLSSDCFSELRIRQVLGDSPSTSKALRMLLRQEEVKRSGRGGRRDPFIYKGVSCRDMGKYVELLDALRIAGRFYSHCPQTARNFYHPPSNFEDQGHHQHHSHNGGSGNKAPTQDAVRVARCGVKAAKGFDATDLVFYSVL</sequence>
<dbReference type="PANTHER" id="PTHR34799:SF2">
    <property type="entry name" value="OS07G0656300 PROTEIN"/>
    <property type="match status" value="1"/>
</dbReference>